<accession>A0AA91IWQ3</accession>
<proteinExistence type="predicted"/>
<dbReference type="Proteomes" id="UP000093712">
    <property type="component" value="Unassembled WGS sequence"/>
</dbReference>
<evidence type="ECO:0000313" key="2">
    <source>
        <dbReference type="EMBL" id="OBK82691.1"/>
    </source>
</evidence>
<name>A0AA91IWQ3_9MYCO</name>
<dbReference type="InterPro" id="IPR037523">
    <property type="entry name" value="VOC_core"/>
</dbReference>
<dbReference type="RefSeq" id="WP_065041609.1">
    <property type="nucleotide sequence ID" value="NZ_LZME01000122.1"/>
</dbReference>
<dbReference type="SUPFAM" id="SSF54593">
    <property type="entry name" value="Glyoxalase/Bleomycin resistance protein/Dihydroxybiphenyl dioxygenase"/>
    <property type="match status" value="1"/>
</dbReference>
<dbReference type="EMBL" id="LZME01000122">
    <property type="protein sequence ID" value="OBK82691.1"/>
    <property type="molecule type" value="Genomic_DNA"/>
</dbReference>
<feature type="domain" description="VOC" evidence="1">
    <location>
        <begin position="3"/>
        <end position="116"/>
    </location>
</feature>
<dbReference type="AlphaFoldDB" id="A0AA91IWQ3"/>
<evidence type="ECO:0000259" key="1">
    <source>
        <dbReference type="PROSITE" id="PS51819"/>
    </source>
</evidence>
<comment type="caution">
    <text evidence="2">The sequence shown here is derived from an EMBL/GenBank/DDBJ whole genome shotgun (WGS) entry which is preliminary data.</text>
</comment>
<dbReference type="InterPro" id="IPR029068">
    <property type="entry name" value="Glyas_Bleomycin-R_OHBP_Dase"/>
</dbReference>
<protein>
    <submittedName>
        <fullName evidence="2">Glyoxalase</fullName>
    </submittedName>
</protein>
<evidence type="ECO:0000313" key="3">
    <source>
        <dbReference type="Proteomes" id="UP000093712"/>
    </source>
</evidence>
<reference evidence="2 3" key="1">
    <citation type="submission" date="2016-06" db="EMBL/GenBank/DDBJ databases">
        <authorList>
            <person name="Sutton G."/>
            <person name="Brinkac L."/>
            <person name="Sanka R."/>
            <person name="Adams M."/>
            <person name="Lau E."/>
            <person name="Garcia-Basteiro A."/>
            <person name="Lopez-Varela E."/>
            <person name="Palencia S."/>
        </authorList>
    </citation>
    <scope>NUCLEOTIDE SEQUENCE [LARGE SCALE GENOMIC DNA]</scope>
    <source>
        <strain evidence="2 3">1211594.5</strain>
    </source>
</reference>
<organism evidence="2 3">
    <name type="scientific">Mycolicibacter heraklionensis</name>
    <dbReference type="NCBI Taxonomy" id="512402"/>
    <lineage>
        <taxon>Bacteria</taxon>
        <taxon>Bacillati</taxon>
        <taxon>Actinomycetota</taxon>
        <taxon>Actinomycetes</taxon>
        <taxon>Mycobacteriales</taxon>
        <taxon>Mycobacteriaceae</taxon>
        <taxon>Mycolicibacter</taxon>
    </lineage>
</organism>
<dbReference type="Pfam" id="PF00903">
    <property type="entry name" value="Glyoxalase"/>
    <property type="match status" value="1"/>
</dbReference>
<dbReference type="InterPro" id="IPR004360">
    <property type="entry name" value="Glyas_Fos-R_dOase_dom"/>
</dbReference>
<dbReference type="PROSITE" id="PS51819">
    <property type="entry name" value="VOC"/>
    <property type="match status" value="1"/>
</dbReference>
<sequence length="134" mass="15143">MEILASRVLLRPTDYQRSLRFYRDEIGLAIARDYGAGMVFYAGQSLIELAGHGNPEHPAANFPGALWLQVRDVTATQAELQSRGVPITREALREPWGLREMHVTDPDGLTLIFVEVPEDHPLRRDTRQDRPGKP</sequence>
<gene>
    <name evidence="2" type="ORF">A5649_08590</name>
</gene>
<dbReference type="Gene3D" id="3.10.180.10">
    <property type="entry name" value="2,3-Dihydroxybiphenyl 1,2-Dioxygenase, domain 1"/>
    <property type="match status" value="1"/>
</dbReference>